<reference evidence="12 13" key="1">
    <citation type="submission" date="2016-10" db="EMBL/GenBank/DDBJ databases">
        <authorList>
            <person name="de Groot N.N."/>
        </authorList>
    </citation>
    <scope>NUCLEOTIDE SEQUENCE [LARGE SCALE GENOMIC DNA]</scope>
    <source>
        <strain evidence="12 13">SR12</strain>
    </source>
</reference>
<sequence length="283" mass="30004">MKELRENFMKGVFIAAACVSILAVIMICLFLFVNGIPAIAKIGLFNFLFGEVWKPSNNLYGILPMILGSIYVTAGAIVIGVPIGLLTAIFMARFCPPGLYKLLKPSVDLLAGIPSVVYGFFGLMVFVPMIRGIFGGSGTSMLAACLILGIMILPTIISVSESALRAVPNSYYEGALALGATHERSVFFTVVPAAKSGILAGVILGVGRAIGETMAVIMIAGNQAAMPRGLLKGVRTLTANIVLEMGYAADLHREALIATAVVLFVFILIINLCFSILKRRTDA</sequence>
<feature type="transmembrane region" description="Helical" evidence="9">
    <location>
        <begin position="59"/>
        <end position="88"/>
    </location>
</feature>
<keyword evidence="13" id="KW-1185">Reference proteome</keyword>
<accession>A0A1H4DF74</accession>
<keyword evidence="3 9" id="KW-0813">Transport</keyword>
<keyword evidence="7 9" id="KW-1133">Transmembrane helix</keyword>
<feature type="transmembrane region" description="Helical" evidence="9">
    <location>
        <begin position="140"/>
        <end position="164"/>
    </location>
</feature>
<comment type="subcellular location">
    <subcellularLocation>
        <location evidence="1 9">Cell membrane</location>
        <topology evidence="1 9">Multi-pass membrane protein</topology>
    </subcellularLocation>
</comment>
<dbReference type="InterPro" id="IPR000515">
    <property type="entry name" value="MetI-like"/>
</dbReference>
<dbReference type="SUPFAM" id="SSF161098">
    <property type="entry name" value="MetI-like"/>
    <property type="match status" value="1"/>
</dbReference>
<comment type="function">
    <text evidence="10">Part of the binding-protein-dependent transport system for phosphate; probably responsible for the translocation of the substrate across the membrane.</text>
</comment>
<dbReference type="Pfam" id="PF00528">
    <property type="entry name" value="BPD_transp_1"/>
    <property type="match status" value="1"/>
</dbReference>
<evidence type="ECO:0000256" key="2">
    <source>
        <dbReference type="ARBA" id="ARBA00007069"/>
    </source>
</evidence>
<comment type="similarity">
    <text evidence="2 10">Belongs to the binding-protein-dependent transport system permease family. CysTW subfamily.</text>
</comment>
<evidence type="ECO:0000256" key="6">
    <source>
        <dbReference type="ARBA" id="ARBA00022692"/>
    </source>
</evidence>
<feature type="transmembrane region" description="Helical" evidence="9">
    <location>
        <begin position="12"/>
        <end position="39"/>
    </location>
</feature>
<dbReference type="PANTHER" id="PTHR30425">
    <property type="entry name" value="PHOSPHATE TRANSPORT SYSTEM PERMEASE PROTEIN PST"/>
    <property type="match status" value="1"/>
</dbReference>
<evidence type="ECO:0000256" key="8">
    <source>
        <dbReference type="ARBA" id="ARBA00023136"/>
    </source>
</evidence>
<keyword evidence="5 10" id="KW-0592">Phosphate transport</keyword>
<dbReference type="Gene3D" id="1.10.3720.10">
    <property type="entry name" value="MetI-like"/>
    <property type="match status" value="1"/>
</dbReference>
<feature type="transmembrane region" description="Helical" evidence="9">
    <location>
        <begin position="109"/>
        <end position="134"/>
    </location>
</feature>
<dbReference type="AlphaFoldDB" id="A0A1H4DF74"/>
<feature type="transmembrane region" description="Helical" evidence="9">
    <location>
        <begin position="185"/>
        <end position="206"/>
    </location>
</feature>
<feature type="transmembrane region" description="Helical" evidence="9">
    <location>
        <begin position="255"/>
        <end position="277"/>
    </location>
</feature>
<evidence type="ECO:0000259" key="11">
    <source>
        <dbReference type="PROSITE" id="PS50928"/>
    </source>
</evidence>
<evidence type="ECO:0000256" key="5">
    <source>
        <dbReference type="ARBA" id="ARBA00022592"/>
    </source>
</evidence>
<dbReference type="GO" id="GO:0005886">
    <property type="term" value="C:plasma membrane"/>
    <property type="evidence" value="ECO:0007669"/>
    <property type="project" value="UniProtKB-SubCell"/>
</dbReference>
<dbReference type="EMBL" id="FNRK01000023">
    <property type="protein sequence ID" value="SEA71090.1"/>
    <property type="molecule type" value="Genomic_DNA"/>
</dbReference>
<dbReference type="PANTHER" id="PTHR30425:SF1">
    <property type="entry name" value="PHOSPHATE TRANSPORT SYSTEM PERMEASE PROTEIN PSTC"/>
    <property type="match status" value="1"/>
</dbReference>
<dbReference type="InterPro" id="IPR011864">
    <property type="entry name" value="Phosphate_PstC"/>
</dbReference>
<evidence type="ECO:0000313" key="13">
    <source>
        <dbReference type="Proteomes" id="UP000199394"/>
    </source>
</evidence>
<organism evidence="12 13">
    <name type="scientific">Eubacterium aggregans</name>
    <dbReference type="NCBI Taxonomy" id="81409"/>
    <lineage>
        <taxon>Bacteria</taxon>
        <taxon>Bacillati</taxon>
        <taxon>Bacillota</taxon>
        <taxon>Clostridia</taxon>
        <taxon>Eubacteriales</taxon>
        <taxon>Eubacteriaceae</taxon>
        <taxon>Eubacterium</taxon>
    </lineage>
</organism>
<evidence type="ECO:0000256" key="10">
    <source>
        <dbReference type="RuleBase" id="RU363054"/>
    </source>
</evidence>
<proteinExistence type="inferred from homology"/>
<dbReference type="InterPro" id="IPR035906">
    <property type="entry name" value="MetI-like_sf"/>
</dbReference>
<dbReference type="NCBIfam" id="TIGR02138">
    <property type="entry name" value="phosphate_pstC"/>
    <property type="match status" value="1"/>
</dbReference>
<dbReference type="RefSeq" id="WP_090308905.1">
    <property type="nucleotide sequence ID" value="NZ_FNRK01000023.1"/>
</dbReference>
<keyword evidence="6 9" id="KW-0812">Transmembrane</keyword>
<dbReference type="STRING" id="81409.SAMN04515656_12319"/>
<dbReference type="InterPro" id="IPR051124">
    <property type="entry name" value="Phosphate_Transport_Permease"/>
</dbReference>
<gene>
    <name evidence="12" type="ORF">SAMN04515656_12319</name>
</gene>
<feature type="domain" description="ABC transmembrane type-1" evidence="11">
    <location>
        <begin position="66"/>
        <end position="274"/>
    </location>
</feature>
<dbReference type="PROSITE" id="PS50928">
    <property type="entry name" value="ABC_TM1"/>
    <property type="match status" value="1"/>
</dbReference>
<keyword evidence="8 9" id="KW-0472">Membrane</keyword>
<evidence type="ECO:0000256" key="9">
    <source>
        <dbReference type="RuleBase" id="RU363032"/>
    </source>
</evidence>
<evidence type="ECO:0000256" key="3">
    <source>
        <dbReference type="ARBA" id="ARBA00022448"/>
    </source>
</evidence>
<evidence type="ECO:0000256" key="1">
    <source>
        <dbReference type="ARBA" id="ARBA00004651"/>
    </source>
</evidence>
<name>A0A1H4DF74_9FIRM</name>
<keyword evidence="4 10" id="KW-1003">Cell membrane</keyword>
<dbReference type="CDD" id="cd06261">
    <property type="entry name" value="TM_PBP2"/>
    <property type="match status" value="1"/>
</dbReference>
<evidence type="ECO:0000313" key="12">
    <source>
        <dbReference type="EMBL" id="SEA71090.1"/>
    </source>
</evidence>
<evidence type="ECO:0000256" key="7">
    <source>
        <dbReference type="ARBA" id="ARBA00022989"/>
    </source>
</evidence>
<dbReference type="Proteomes" id="UP000199394">
    <property type="component" value="Unassembled WGS sequence"/>
</dbReference>
<protein>
    <recommendedName>
        <fullName evidence="10">Phosphate transport system permease protein</fullName>
    </recommendedName>
</protein>
<evidence type="ECO:0000256" key="4">
    <source>
        <dbReference type="ARBA" id="ARBA00022475"/>
    </source>
</evidence>
<dbReference type="GO" id="GO:0005315">
    <property type="term" value="F:phosphate transmembrane transporter activity"/>
    <property type="evidence" value="ECO:0007669"/>
    <property type="project" value="InterPro"/>
</dbReference>
<dbReference type="OrthoDB" id="9785113at2"/>
<dbReference type="GO" id="GO:0006817">
    <property type="term" value="P:phosphate ion transport"/>
    <property type="evidence" value="ECO:0007669"/>
    <property type="project" value="UniProtKB-KW"/>
</dbReference>